<dbReference type="RefSeq" id="WP_104229718.1">
    <property type="nucleotide sequence ID" value="NZ_PSNW01000003.1"/>
</dbReference>
<feature type="signal peptide" evidence="1">
    <location>
        <begin position="1"/>
        <end position="24"/>
    </location>
</feature>
<accession>A0A2S5THV3</accession>
<proteinExistence type="predicted"/>
<keyword evidence="3" id="KW-1185">Reference proteome</keyword>
<dbReference type="Proteomes" id="UP000238220">
    <property type="component" value="Unassembled WGS sequence"/>
</dbReference>
<gene>
    <name evidence="2" type="ORF">C3942_07295</name>
</gene>
<dbReference type="InterPro" id="IPR010727">
    <property type="entry name" value="DUF1302"/>
</dbReference>
<feature type="chain" id="PRO_5015784878" evidence="1">
    <location>
        <begin position="25"/>
        <end position="843"/>
    </location>
</feature>
<evidence type="ECO:0000256" key="1">
    <source>
        <dbReference type="SAM" id="SignalP"/>
    </source>
</evidence>
<comment type="caution">
    <text evidence="2">The sequence shown here is derived from an EMBL/GenBank/DDBJ whole genome shotgun (WGS) entry which is preliminary data.</text>
</comment>
<sequence length="843" mass="91208">MKLLKSPGAAGIAALAIMSSPALALDFEIPMGTGEGIDAVLNTSITVGAGIRMEDRSSDLVGKSNLDPQACTGPNGAHQSCQGLFRNQVFPAQRLVAAPGAASINNDDGNLNYGKGDLFSSPAKVTSDLTLRFGSVSFFARALYFYDFTNNDFREYHPNRITARNYLDVGREVSTAPLSAPDLPTLLQNPFSLFTGVIASRPWAQYGHDGRRIVYGPGGVVRNRRSDGETLRQIGSDLQLMDAVVFAQIPMTDDKALTLKLGRQTVNWGESTTLALNSINQANPINANNFYRIGRTVEEVFTPIGMVFASFEPAEGATLEAFYQLEWKAVEAPAPGSYFSDLDIGTRNAVSFVNISTGGVAEDEGQFAVPLDSPLTGLSNSSSALRRLKDAEPASGGQFGIALKYYMESLGNGVEVGAYYMNYHSRLPLASFYAANASCARREGNDLAIDARDLATFLATCPDIPFLHSLSHPGESAEHATDSAAALDTARVQLEYPENIHLVGLSFNTSMGDYSFQGEVAYRPNLPLQVDLQDLAFAALGPTLTRCHDRRLGCLGSAELLNVGIGYDADGHATNWGSSDFVDASGNTPYPDLINVGIGHVPGSARAFPSFVTAYRGGQVGENPPCAAGLSDADYHRGMDCHIRGYERFDVYQFNFGSTRVFGPQENPFAADQIIWVTEWGATWVPGIPSLDELQLEAPGTYYHASAGADGSGADGSRQACSLNPACSYGPDGIRFNPHQEDLSGFADEWSWGYRMIGLFSYESVLPSISLRPSIVWSHDVRGTSPGPAGNFVQGRKQVDLSLETRYQDALSFTVGYSWFTGGGRYNLYRDRDYLQFFARYQF</sequence>
<dbReference type="OrthoDB" id="7000272at2"/>
<organism evidence="2 3">
    <name type="scientific">Solimonas fluminis</name>
    <dbReference type="NCBI Taxonomy" id="2086571"/>
    <lineage>
        <taxon>Bacteria</taxon>
        <taxon>Pseudomonadati</taxon>
        <taxon>Pseudomonadota</taxon>
        <taxon>Gammaproteobacteria</taxon>
        <taxon>Nevskiales</taxon>
        <taxon>Nevskiaceae</taxon>
        <taxon>Solimonas</taxon>
    </lineage>
</organism>
<reference evidence="2 3" key="1">
    <citation type="submission" date="2018-02" db="EMBL/GenBank/DDBJ databases">
        <title>Genome sequencing of Solimonas sp. HR-BB.</title>
        <authorList>
            <person name="Lee Y."/>
            <person name="Jeon C.O."/>
        </authorList>
    </citation>
    <scope>NUCLEOTIDE SEQUENCE [LARGE SCALE GENOMIC DNA]</scope>
    <source>
        <strain evidence="2 3">HR-BB</strain>
    </source>
</reference>
<name>A0A2S5THV3_9GAMM</name>
<evidence type="ECO:0000313" key="2">
    <source>
        <dbReference type="EMBL" id="PPE74560.1"/>
    </source>
</evidence>
<keyword evidence="1" id="KW-0732">Signal</keyword>
<dbReference type="AlphaFoldDB" id="A0A2S5THV3"/>
<protein>
    <submittedName>
        <fullName evidence="2">DUF1302 domain-containing protein</fullName>
    </submittedName>
</protein>
<dbReference type="Pfam" id="PF06980">
    <property type="entry name" value="DUF1302"/>
    <property type="match status" value="1"/>
</dbReference>
<dbReference type="EMBL" id="PSNW01000003">
    <property type="protein sequence ID" value="PPE74560.1"/>
    <property type="molecule type" value="Genomic_DNA"/>
</dbReference>
<evidence type="ECO:0000313" key="3">
    <source>
        <dbReference type="Proteomes" id="UP000238220"/>
    </source>
</evidence>